<comment type="caution">
    <text evidence="3">The sequence shown here is derived from an EMBL/GenBank/DDBJ whole genome shotgun (WGS) entry which is preliminary data.</text>
</comment>
<dbReference type="Gene3D" id="3.40.640.10">
    <property type="entry name" value="Type I PLP-dependent aspartate aminotransferase-like (Major domain)"/>
    <property type="match status" value="1"/>
</dbReference>
<dbReference type="InterPro" id="IPR015421">
    <property type="entry name" value="PyrdxlP-dep_Trfase_major"/>
</dbReference>
<name>A0A3N1KQF5_9PROT</name>
<dbReference type="RefSeq" id="WP_123691621.1">
    <property type="nucleotide sequence ID" value="NZ_AP019700.1"/>
</dbReference>
<evidence type="ECO:0000313" key="4">
    <source>
        <dbReference type="Proteomes" id="UP000278222"/>
    </source>
</evidence>
<keyword evidence="1" id="KW-0663">Pyridoxal phosphate</keyword>
<dbReference type="OrthoDB" id="9804366at2"/>
<dbReference type="AlphaFoldDB" id="A0A3N1KQF5"/>
<gene>
    <name evidence="3" type="ORF">EDC65_3379</name>
</gene>
<accession>A0A3N1KQF5</accession>
<dbReference type="InterPro" id="IPR015422">
    <property type="entry name" value="PyrdxlP-dep_Trfase_small"/>
</dbReference>
<dbReference type="Proteomes" id="UP000278222">
    <property type="component" value="Unassembled WGS sequence"/>
</dbReference>
<reference evidence="3 4" key="1">
    <citation type="submission" date="2018-11" db="EMBL/GenBank/DDBJ databases">
        <title>Genomic Encyclopedia of Type Strains, Phase IV (KMG-IV): sequencing the most valuable type-strain genomes for metagenomic binning, comparative biology and taxonomic classification.</title>
        <authorList>
            <person name="Goeker M."/>
        </authorList>
    </citation>
    <scope>NUCLEOTIDE SEQUENCE [LARGE SCALE GENOMIC DNA]</scope>
    <source>
        <strain evidence="3 4">DSM 5900</strain>
    </source>
</reference>
<dbReference type="EMBL" id="RJKX01000015">
    <property type="protein sequence ID" value="ROP84033.1"/>
    <property type="molecule type" value="Genomic_DNA"/>
</dbReference>
<dbReference type="PANTHER" id="PTHR43092:SF2">
    <property type="entry name" value="HERCYNYLCYSTEINE SULFOXIDE LYASE"/>
    <property type="match status" value="1"/>
</dbReference>
<evidence type="ECO:0000313" key="3">
    <source>
        <dbReference type="EMBL" id="ROP84033.1"/>
    </source>
</evidence>
<keyword evidence="4" id="KW-1185">Reference proteome</keyword>
<proteinExistence type="predicted"/>
<sequence>MSDNDIPSVIETASEDREGAAIRAEFWLDADVTFLNHGSYGAVPRRVSAAAEIWRQRMERQPVLFFQETLAPGLRDAAGVLAPFLGVQADDLVFVENATSGANAVLRSLRLAPGDTIVGTDHGYGAVRNTARHVAAMAGAALVEAKLPFPGTDPADVVRAIDAAIDGRTRLVVVDHVTSPTALVLPVEDIARLCRRRGVPLLVDGAHAPGMLDLDIAAVGADWYVGNPHKWLFAARGCAALWASPSARGDLHPPVVSHGYGAGYLAEFDWTGTRDCSPYLAVDAALAFYRSLGPARLRARNKALAAEGARIVAGAWQTEVLTPPAMAGSMALVALPFAVEPTREAARALRTQIWHEHRIEVPVMAFGGSCHIRISAQIYNEPADYHRLAEIFRR</sequence>
<organism evidence="3 4">
    <name type="scientific">Stella humosa</name>
    <dbReference type="NCBI Taxonomy" id="94"/>
    <lineage>
        <taxon>Bacteria</taxon>
        <taxon>Pseudomonadati</taxon>
        <taxon>Pseudomonadota</taxon>
        <taxon>Alphaproteobacteria</taxon>
        <taxon>Rhodospirillales</taxon>
        <taxon>Stellaceae</taxon>
        <taxon>Stella</taxon>
    </lineage>
</organism>
<dbReference type="InterPro" id="IPR015424">
    <property type="entry name" value="PyrdxlP-dep_Trfase"/>
</dbReference>
<protein>
    <submittedName>
        <fullName evidence="3">Isopenicillin-N epimerase</fullName>
    </submittedName>
</protein>
<evidence type="ECO:0000256" key="1">
    <source>
        <dbReference type="ARBA" id="ARBA00022898"/>
    </source>
</evidence>
<dbReference type="SUPFAM" id="SSF53383">
    <property type="entry name" value="PLP-dependent transferases"/>
    <property type="match status" value="1"/>
</dbReference>
<dbReference type="Pfam" id="PF00266">
    <property type="entry name" value="Aminotran_5"/>
    <property type="match status" value="1"/>
</dbReference>
<dbReference type="Gene3D" id="3.90.1150.10">
    <property type="entry name" value="Aspartate Aminotransferase, domain 1"/>
    <property type="match status" value="1"/>
</dbReference>
<evidence type="ECO:0000259" key="2">
    <source>
        <dbReference type="Pfam" id="PF00266"/>
    </source>
</evidence>
<dbReference type="InterPro" id="IPR000192">
    <property type="entry name" value="Aminotrans_V_dom"/>
</dbReference>
<dbReference type="PANTHER" id="PTHR43092">
    <property type="entry name" value="L-CYSTEINE DESULFHYDRASE"/>
    <property type="match status" value="1"/>
</dbReference>
<feature type="domain" description="Aminotransferase class V" evidence="2">
    <location>
        <begin position="79"/>
        <end position="384"/>
    </location>
</feature>